<evidence type="ECO:0000256" key="1">
    <source>
        <dbReference type="SAM" id="SignalP"/>
    </source>
</evidence>
<keyword evidence="4" id="KW-1185">Reference proteome</keyword>
<dbReference type="Proteomes" id="UP001368318">
    <property type="component" value="Chromosome"/>
</dbReference>
<protein>
    <submittedName>
        <fullName evidence="3">Uncharacterized protein</fullName>
    </submittedName>
</protein>
<evidence type="ECO:0000313" key="3">
    <source>
        <dbReference type="EMBL" id="WXA13691.1"/>
    </source>
</evidence>
<evidence type="ECO:0000313" key="4">
    <source>
        <dbReference type="Proteomes" id="UP001368318"/>
    </source>
</evidence>
<gene>
    <name evidence="3" type="ORF">R3L15_02195</name>
    <name evidence="2" type="ORF">R3L16_05200</name>
</gene>
<dbReference type="RefSeq" id="WP_338732980.1">
    <property type="nucleotide sequence ID" value="NZ_CP136924.1"/>
</dbReference>
<evidence type="ECO:0000313" key="2">
    <source>
        <dbReference type="EMBL" id="WXA03888.1"/>
    </source>
</evidence>
<dbReference type="AlphaFoldDB" id="A0AAU6P8P6"/>
<organism evidence="3">
    <name type="scientific">Mangrovimonas cancribranchiae</name>
    <dbReference type="NCBI Taxonomy" id="3080055"/>
    <lineage>
        <taxon>Bacteria</taxon>
        <taxon>Pseudomonadati</taxon>
        <taxon>Bacteroidota</taxon>
        <taxon>Flavobacteriia</taxon>
        <taxon>Flavobacteriales</taxon>
        <taxon>Flavobacteriaceae</taxon>
        <taxon>Mangrovimonas</taxon>
    </lineage>
</organism>
<proteinExistence type="predicted"/>
<feature type="signal peptide" evidence="1">
    <location>
        <begin position="1"/>
        <end position="21"/>
    </location>
</feature>
<dbReference type="EMBL" id="CP136924">
    <property type="protein sequence ID" value="WXA03888.1"/>
    <property type="molecule type" value="Genomic_DNA"/>
</dbReference>
<dbReference type="EMBL" id="CP136925">
    <property type="protein sequence ID" value="WXA13691.1"/>
    <property type="molecule type" value="Genomic_DNA"/>
</dbReference>
<reference evidence="3 4" key="1">
    <citation type="submission" date="2023-10" db="EMBL/GenBank/DDBJ databases">
        <title>Culture-based analysis of two novel bacteria associated with mangrove crab gills.</title>
        <authorList>
            <person name="Yang X."/>
            <person name="Garuglieri E."/>
            <person name="Van Goethem M.W."/>
            <person name="Fusi M."/>
            <person name="Marasco R."/>
            <person name="Daffonchio D.G."/>
        </authorList>
    </citation>
    <scope>NUCLEOTIDE SEQUENCE</scope>
    <source>
        <strain evidence="3">UG2-1</strain>
        <strain evidence="2">UG2-2</strain>
        <strain evidence="4">UG2_2</strain>
    </source>
</reference>
<sequence>MKRTCLLLLTLFLTLSAYTQKNINNYKYVVVPKSYDFLGEPDKYRLNSLSQFLFEKYGFTAIMEGDEYPEDLQKNGCLALYSNVEKDGGLFLTKLKVVLKDCKKDIVYESKLGQSREKKYVVAYNKALRDAFVSIDMLQYAYEPLPEDNKSDSEEVKQLKAEIKQLKEDKSKPINNTVNVDIATTTQVAKEAAPSKTTDSALVYQAKLNSNGVFSYDVFTNGEKAFTLLYTGKEDIYMIKDKNAVVYKLNGNWVKAEQLNTGDLQVKVIDLKF</sequence>
<dbReference type="KEGG" id="mcaa:R3L15_02195"/>
<name>A0AAU6P8P6_9FLAO</name>
<accession>A0AAU6P8P6</accession>
<feature type="chain" id="PRO_5044712998" evidence="1">
    <location>
        <begin position="22"/>
        <end position="273"/>
    </location>
</feature>
<keyword evidence="1" id="KW-0732">Signal</keyword>